<evidence type="ECO:0000313" key="2">
    <source>
        <dbReference type="EMBL" id="PPQ75351.1"/>
    </source>
</evidence>
<feature type="region of interest" description="Disordered" evidence="1">
    <location>
        <begin position="480"/>
        <end position="547"/>
    </location>
</feature>
<gene>
    <name evidence="2" type="ORF">CVT24_013158</name>
</gene>
<protein>
    <submittedName>
        <fullName evidence="2">Uncharacterized protein</fullName>
    </submittedName>
</protein>
<feature type="compositionally biased region" description="Acidic residues" evidence="1">
    <location>
        <begin position="362"/>
        <end position="371"/>
    </location>
</feature>
<feature type="compositionally biased region" description="Basic and acidic residues" evidence="1">
    <location>
        <begin position="385"/>
        <end position="414"/>
    </location>
</feature>
<dbReference type="EMBL" id="NHTK01005680">
    <property type="protein sequence ID" value="PPQ75351.1"/>
    <property type="molecule type" value="Genomic_DNA"/>
</dbReference>
<feature type="region of interest" description="Disordered" evidence="1">
    <location>
        <begin position="78"/>
        <end position="97"/>
    </location>
</feature>
<feature type="region of interest" description="Disordered" evidence="1">
    <location>
        <begin position="171"/>
        <end position="191"/>
    </location>
</feature>
<feature type="region of interest" description="Disordered" evidence="1">
    <location>
        <begin position="203"/>
        <end position="268"/>
    </location>
</feature>
<dbReference type="InParanoid" id="A0A409WA31"/>
<feature type="compositionally biased region" description="Polar residues" evidence="1">
    <location>
        <begin position="1"/>
        <end position="14"/>
    </location>
</feature>
<feature type="region of interest" description="Disordered" evidence="1">
    <location>
        <begin position="354"/>
        <end position="455"/>
    </location>
</feature>
<comment type="caution">
    <text evidence="2">The sequence shown here is derived from an EMBL/GenBank/DDBJ whole genome shotgun (WGS) entry which is preliminary data.</text>
</comment>
<feature type="compositionally biased region" description="Polar residues" evidence="1">
    <location>
        <begin position="224"/>
        <end position="234"/>
    </location>
</feature>
<feature type="compositionally biased region" description="Acidic residues" evidence="1">
    <location>
        <begin position="480"/>
        <end position="545"/>
    </location>
</feature>
<feature type="compositionally biased region" description="Basic residues" evidence="1">
    <location>
        <begin position="445"/>
        <end position="455"/>
    </location>
</feature>
<dbReference type="AlphaFoldDB" id="A0A409WA31"/>
<dbReference type="OrthoDB" id="6613063at2759"/>
<evidence type="ECO:0000313" key="3">
    <source>
        <dbReference type="Proteomes" id="UP000284842"/>
    </source>
</evidence>
<feature type="region of interest" description="Disordered" evidence="1">
    <location>
        <begin position="1"/>
        <end position="23"/>
    </location>
</feature>
<keyword evidence="3" id="KW-1185">Reference proteome</keyword>
<accession>A0A409WA31</accession>
<sequence length="764" mass="84860">MLSLESVPSSQTPSPLRAFLAGGPSPPDIFADLATQLERFGAPRRIPKQDPPSPTFFPDSMELADLILDEGVMLRRRDPESLQDGESPFVKRDLHSPEKETAAAKLHGAGLGRQLRSREVGTLSMKVELSPTKPNVKVELSPTKPRTRDLNIEQDKGAANRRNLRRLKAENSPFKPTTPMRFTELIPPRRPIRGNPVASIPLAQPSSPTMNPIDMPSNLLGSGDQASYPTSPLVETQPVDPVQDITDTEESDVEGSNPLAPLTEPQPVNPVEDITDTEESDVENPNPVIPLVAMPPPVPIDDGHEHAPRMVPCICGCDGSGMRAMARRHVSPRLGIAMGDVPAVGLQIANVGNQDAVGREGNEDDPVEAEDGGAQNADANTPPDQEDKANAFADEEKPTVKREVADTLKRKSDDGPDPDTVSNNSVKKSKGSALSIELKASSIRRERKKERLKGKKRRNIDPLYVPLSRSCVYEWGFDVEDEDEDGEAGEEREEDVVEEDEEEEDEDEDEEDEEDKEDKEEEDEDEEEEEEEWGDEGEENHDEEDGQHCRQNVAIKEYDPAALPMHTETGNTVEGYPHYKLTKPKRMLTLPLALRRKVWAHLATVIERDINTIRAAYPLDYDVTMYGRVVKLELDEDGVDEGDVMRGADMLRRQEDTRDATYIRYDCEVDRAANRRRHGEDMQMRTFFGQLKCVLVIDLPAAPALDREMTTSPNGKFVHIGNSVIFPNNHSVACPTTTTTTTSTTSEPTPYTPPNDVFNCKEDE</sequence>
<name>A0A409WA31_9AGAR</name>
<dbReference type="Proteomes" id="UP000284842">
    <property type="component" value="Unassembled WGS sequence"/>
</dbReference>
<evidence type="ECO:0000256" key="1">
    <source>
        <dbReference type="SAM" id="MobiDB-lite"/>
    </source>
</evidence>
<organism evidence="2 3">
    <name type="scientific">Panaeolus cyanescens</name>
    <dbReference type="NCBI Taxonomy" id="181874"/>
    <lineage>
        <taxon>Eukaryota</taxon>
        <taxon>Fungi</taxon>
        <taxon>Dikarya</taxon>
        <taxon>Basidiomycota</taxon>
        <taxon>Agaricomycotina</taxon>
        <taxon>Agaricomycetes</taxon>
        <taxon>Agaricomycetidae</taxon>
        <taxon>Agaricales</taxon>
        <taxon>Agaricineae</taxon>
        <taxon>Galeropsidaceae</taxon>
        <taxon>Panaeolus</taxon>
    </lineage>
</organism>
<reference evidence="2 3" key="1">
    <citation type="journal article" date="2018" name="Evol. Lett.">
        <title>Horizontal gene cluster transfer increased hallucinogenic mushroom diversity.</title>
        <authorList>
            <person name="Reynolds H.T."/>
            <person name="Vijayakumar V."/>
            <person name="Gluck-Thaler E."/>
            <person name="Korotkin H.B."/>
            <person name="Matheny P.B."/>
            <person name="Slot J.C."/>
        </authorList>
    </citation>
    <scope>NUCLEOTIDE SEQUENCE [LARGE SCALE GENOMIC DNA]</scope>
    <source>
        <strain evidence="2 3">2629</strain>
    </source>
</reference>
<proteinExistence type="predicted"/>